<proteinExistence type="predicted"/>
<dbReference type="AlphaFoldDB" id="A0A7J5TVH1"/>
<reference evidence="2 3" key="1">
    <citation type="submission" date="2019-10" db="EMBL/GenBank/DDBJ databases">
        <title>Rudanella paleaurantiibacter sp. nov., isolated from sludge.</title>
        <authorList>
            <person name="Xu S.Q."/>
        </authorList>
    </citation>
    <scope>NUCLEOTIDE SEQUENCE [LARGE SCALE GENOMIC DNA]</scope>
    <source>
        <strain evidence="2 3">HX-22-17</strain>
    </source>
</reference>
<accession>A0A7J5TVH1</accession>
<dbReference type="Gene3D" id="3.90.226.10">
    <property type="entry name" value="2-enoyl-CoA Hydratase, Chain A, domain 1"/>
    <property type="match status" value="1"/>
</dbReference>
<evidence type="ECO:0008006" key="4">
    <source>
        <dbReference type="Google" id="ProtNLM"/>
    </source>
</evidence>
<protein>
    <recommendedName>
        <fullName evidence="4">Peptidase S49 domain-containing protein</fullName>
    </recommendedName>
</protein>
<keyword evidence="3" id="KW-1185">Reference proteome</keyword>
<name>A0A7J5TVH1_9BACT</name>
<dbReference type="RefSeq" id="WP_152126087.1">
    <property type="nucleotide sequence ID" value="NZ_WELI01000009.1"/>
</dbReference>
<dbReference type="Proteomes" id="UP000488299">
    <property type="component" value="Unassembled WGS sequence"/>
</dbReference>
<feature type="compositionally biased region" description="Polar residues" evidence="1">
    <location>
        <begin position="397"/>
        <end position="406"/>
    </location>
</feature>
<evidence type="ECO:0000313" key="3">
    <source>
        <dbReference type="Proteomes" id="UP000488299"/>
    </source>
</evidence>
<dbReference type="PANTHER" id="PTHR42987">
    <property type="entry name" value="PEPTIDASE S49"/>
    <property type="match status" value="1"/>
</dbReference>
<comment type="caution">
    <text evidence="2">The sequence shown here is derived from an EMBL/GenBank/DDBJ whole genome shotgun (WGS) entry which is preliminary data.</text>
</comment>
<feature type="region of interest" description="Disordered" evidence="1">
    <location>
        <begin position="391"/>
        <end position="443"/>
    </location>
</feature>
<organism evidence="2 3">
    <name type="scientific">Rudanella paleaurantiibacter</name>
    <dbReference type="NCBI Taxonomy" id="2614655"/>
    <lineage>
        <taxon>Bacteria</taxon>
        <taxon>Pseudomonadati</taxon>
        <taxon>Bacteroidota</taxon>
        <taxon>Cytophagia</taxon>
        <taxon>Cytophagales</taxon>
        <taxon>Cytophagaceae</taxon>
        <taxon>Rudanella</taxon>
    </lineage>
</organism>
<dbReference type="InterPro" id="IPR029045">
    <property type="entry name" value="ClpP/crotonase-like_dom_sf"/>
</dbReference>
<evidence type="ECO:0000313" key="2">
    <source>
        <dbReference type="EMBL" id="KAB7728141.1"/>
    </source>
</evidence>
<sequence length="443" mass="48119">MNKHTLAAQELSSTWLIDPQAGNLIMNALEAHGAPDHALQEVRADLEIIDVEFVTTRISIDNPAPNTGLLVIRHEGMLASWDARWIERQLSWGKQQDQIVGAVLCLNGPGGPEHASYRVYDALRAFGKPVTVYCDHGYLASSLYLAALGATSIYASRPTDEIGSIGAYTTFRYYKPGEGSVVRDVYAPQSTEKNAEFRAGQSGNFVPMETKMARVAERFIQLVEERRPDLKIVDGIDPRKGALVTADVALEMGLITGISDLRTALENTFLLCENWSYGYSYESSINQSDTMLGYVKLPTLLAVKGLAPDQVTPEQIQAIAAELKAAGIESVAVVGSKEFEEATSLVEQVAELKAKLSGVTPPADKTAPTLESIQAQLETLIAERNDYKEQAEKFGSQPGSTPTNPNRPADEAPDTGQSTLTAEQILANLPHNKAVDQNPMFAK</sequence>
<dbReference type="EMBL" id="WELI01000009">
    <property type="protein sequence ID" value="KAB7728141.1"/>
    <property type="molecule type" value="Genomic_DNA"/>
</dbReference>
<evidence type="ECO:0000256" key="1">
    <source>
        <dbReference type="SAM" id="MobiDB-lite"/>
    </source>
</evidence>
<dbReference type="PANTHER" id="PTHR42987:SF4">
    <property type="entry name" value="PROTEASE SOHB-RELATED"/>
    <property type="match status" value="1"/>
</dbReference>
<dbReference type="SUPFAM" id="SSF52096">
    <property type="entry name" value="ClpP/crotonase"/>
    <property type="match status" value="1"/>
</dbReference>
<gene>
    <name evidence="2" type="ORF">F5984_20565</name>
</gene>